<feature type="region of interest" description="Disordered" evidence="2">
    <location>
        <begin position="1"/>
        <end position="74"/>
    </location>
</feature>
<feature type="compositionally biased region" description="Polar residues" evidence="2">
    <location>
        <begin position="385"/>
        <end position="420"/>
    </location>
</feature>
<feature type="compositionally biased region" description="Basic and acidic residues" evidence="2">
    <location>
        <begin position="54"/>
        <end position="68"/>
    </location>
</feature>
<feature type="compositionally biased region" description="Polar residues" evidence="2">
    <location>
        <begin position="732"/>
        <end position="743"/>
    </location>
</feature>
<reference evidence="4" key="1">
    <citation type="journal article" date="2017" name="Nat. Ecol. Evol.">
        <title>Genome expansion and lineage-specific genetic innovations in the forest pathogenic fungi Armillaria.</title>
        <authorList>
            <person name="Sipos G."/>
            <person name="Prasanna A.N."/>
            <person name="Walter M.C."/>
            <person name="O'Connor E."/>
            <person name="Balint B."/>
            <person name="Krizsan K."/>
            <person name="Kiss B."/>
            <person name="Hess J."/>
            <person name="Varga T."/>
            <person name="Slot J."/>
            <person name="Riley R."/>
            <person name="Boka B."/>
            <person name="Rigling D."/>
            <person name="Barry K."/>
            <person name="Lee J."/>
            <person name="Mihaltcheva S."/>
            <person name="LaButti K."/>
            <person name="Lipzen A."/>
            <person name="Waldron R."/>
            <person name="Moloney N.M."/>
            <person name="Sperisen C."/>
            <person name="Kredics L."/>
            <person name="Vagvoelgyi C."/>
            <person name="Patrignani A."/>
            <person name="Fitzpatrick D."/>
            <person name="Nagy I."/>
            <person name="Doyle S."/>
            <person name="Anderson J.B."/>
            <person name="Grigoriev I.V."/>
            <person name="Gueldener U."/>
            <person name="Muensterkoetter M."/>
            <person name="Nagy L.G."/>
        </authorList>
    </citation>
    <scope>NUCLEOTIDE SEQUENCE [LARGE SCALE GENOMIC DNA]</scope>
    <source>
        <strain evidence="4">28-4</strain>
    </source>
</reference>
<name>A0A2H3AZC6_9AGAR</name>
<evidence type="ECO:0000256" key="2">
    <source>
        <dbReference type="SAM" id="MobiDB-lite"/>
    </source>
</evidence>
<gene>
    <name evidence="3" type="ORF">ARMSODRAFT_1024420</name>
</gene>
<organism evidence="3 4">
    <name type="scientific">Armillaria solidipes</name>
    <dbReference type="NCBI Taxonomy" id="1076256"/>
    <lineage>
        <taxon>Eukaryota</taxon>
        <taxon>Fungi</taxon>
        <taxon>Dikarya</taxon>
        <taxon>Basidiomycota</taxon>
        <taxon>Agaricomycotina</taxon>
        <taxon>Agaricomycetes</taxon>
        <taxon>Agaricomycetidae</taxon>
        <taxon>Agaricales</taxon>
        <taxon>Marasmiineae</taxon>
        <taxon>Physalacriaceae</taxon>
        <taxon>Armillaria</taxon>
    </lineage>
</organism>
<feature type="region of interest" description="Disordered" evidence="2">
    <location>
        <begin position="630"/>
        <end position="1001"/>
    </location>
</feature>
<evidence type="ECO:0000256" key="1">
    <source>
        <dbReference type="SAM" id="Coils"/>
    </source>
</evidence>
<feature type="compositionally biased region" description="Polar residues" evidence="2">
    <location>
        <begin position="680"/>
        <end position="721"/>
    </location>
</feature>
<feature type="compositionally biased region" description="Polar residues" evidence="2">
    <location>
        <begin position="992"/>
        <end position="1001"/>
    </location>
</feature>
<feature type="compositionally biased region" description="Polar residues" evidence="2">
    <location>
        <begin position="358"/>
        <end position="368"/>
    </location>
</feature>
<feature type="compositionally biased region" description="Polar residues" evidence="2">
    <location>
        <begin position="441"/>
        <end position="480"/>
    </location>
</feature>
<dbReference type="EMBL" id="KZ293462">
    <property type="protein sequence ID" value="PBK62860.1"/>
    <property type="molecule type" value="Genomic_DNA"/>
</dbReference>
<dbReference type="Proteomes" id="UP000218334">
    <property type="component" value="Unassembled WGS sequence"/>
</dbReference>
<feature type="compositionally biased region" description="Pro residues" evidence="2">
    <location>
        <begin position="755"/>
        <end position="768"/>
    </location>
</feature>
<keyword evidence="1" id="KW-0175">Coiled coil</keyword>
<feature type="compositionally biased region" description="Basic and acidic residues" evidence="2">
    <location>
        <begin position="265"/>
        <end position="305"/>
    </location>
</feature>
<feature type="compositionally biased region" description="Polar residues" evidence="2">
    <location>
        <begin position="818"/>
        <end position="841"/>
    </location>
</feature>
<feature type="compositionally biased region" description="Low complexity" evidence="2">
    <location>
        <begin position="594"/>
        <end position="605"/>
    </location>
</feature>
<feature type="compositionally biased region" description="Polar residues" evidence="2">
    <location>
        <begin position="960"/>
        <end position="971"/>
    </location>
</feature>
<feature type="compositionally biased region" description="Polar residues" evidence="2">
    <location>
        <begin position="632"/>
        <end position="652"/>
    </location>
</feature>
<protein>
    <submittedName>
        <fullName evidence="3">Uncharacterized protein</fullName>
    </submittedName>
</protein>
<feature type="region of interest" description="Disordered" evidence="2">
    <location>
        <begin position="251"/>
        <end position="499"/>
    </location>
</feature>
<dbReference type="STRING" id="1076256.A0A2H3AZC6"/>
<evidence type="ECO:0000313" key="4">
    <source>
        <dbReference type="Proteomes" id="UP000218334"/>
    </source>
</evidence>
<feature type="compositionally biased region" description="Low complexity" evidence="2">
    <location>
        <begin position="894"/>
        <end position="917"/>
    </location>
</feature>
<feature type="coiled-coil region" evidence="1">
    <location>
        <begin position="149"/>
        <end position="193"/>
    </location>
</feature>
<feature type="region of interest" description="Disordered" evidence="2">
    <location>
        <begin position="521"/>
        <end position="543"/>
    </location>
</feature>
<proteinExistence type="predicted"/>
<sequence length="1001" mass="108431">MARQGQDDGIYSPYQQNYSYQAPEPQAVTFPAPEVSTPPSLPSKGRPQRTRSNGKRDSRDKYKAERSRALSTAAPRDVMDLLINKEVQEKEMRNLLQQMAEELYSSTKRRTEAEETSREILAMQVLENTRNTEMVIEARQQALAAQAELGVYKLQLRTAEDEISRAQELVTAVEKQRIDAETAASKLKRATRRLKLEALRHEALERGRQEGFQQGYDMYHRETRAMEEGARVAQRLIPPAAEPVSAFIEELDDEGGSQTSSARTEVVRDTRRDRDKSRGHRHEGPEHHRHREPREHQHSRSGSESRHHHTTRSVPQNQPPPRAPSSEQSVGPSRPPLSRKLSPVPDAPEEASPVISRSMEQMQEQPPSHQHAPAPGSNHGFQAPSVASSHHQTAEQPNVSMTPVQQRAPSVASTSRTMEQQPAPVIPSQIPDMQPLARSLPPTSDTQPFPAASEQSRPPTRNSQRVMEPQRNSASDTDSMLSGRAPMPMHLLQPRLPPLPEMKIPEYKVPERRPLQYMRMPEPPPVSRPAPAAPPPVSAPPPAPVAQPLPQAPPIVVQPVVPPVVVPSMTIPIDVLRGAIPSTVPSDAERRISTPDTTTSTMTGISMDNLSSFPRPDREPANQLHVIPEGNSVRSGSVTPTVPENILDSTPGHTVEEWRRSTSTVQQESPHIPVSHVRSNRSLHQPTMLQTPQQLSASSSRETLSPNDGQLRRSASGSTHSIGIEVEPPSRPQSTSDRSNSHTLGFLSPNHTPTILPPEPPEHPPVIPAIPMDHGPSTEPPPGFMPYPNVVVSGPDESPETPKMIPSAGWGMNDWGNPPTSAAGSPWGGSTSVLPAATTSADPGPPQASGFGAPRTPTPRAAYESMSTPPGFTYPLPPGRTPSNPAYNYPLPASSGKRSSASSSSTSSSSTSSSRSGSRSHRSRRSVGSTPVHNFVAPPSVSLVGGAVMSPGASPPDPTTYMNTLANSATGTPRLGLGRGMPSPLVGGQSPYMGSSSLYRS</sequence>
<evidence type="ECO:0000313" key="3">
    <source>
        <dbReference type="EMBL" id="PBK62860.1"/>
    </source>
</evidence>
<dbReference type="AlphaFoldDB" id="A0A2H3AZC6"/>
<feature type="region of interest" description="Disordered" evidence="2">
    <location>
        <begin position="586"/>
        <end position="605"/>
    </location>
</feature>
<accession>A0A2H3AZC6</accession>
<keyword evidence="4" id="KW-1185">Reference proteome</keyword>